<keyword evidence="4" id="KW-1185">Reference proteome</keyword>
<accession>A0ABS1NGV7</accession>
<evidence type="ECO:0000259" key="2">
    <source>
        <dbReference type="Pfam" id="PF12158"/>
    </source>
</evidence>
<comment type="caution">
    <text evidence="3">The sequence shown here is derived from an EMBL/GenBank/DDBJ whole genome shotgun (WGS) entry which is preliminary data.</text>
</comment>
<keyword evidence="1" id="KW-1133">Transmembrane helix</keyword>
<feature type="transmembrane region" description="Helical" evidence="1">
    <location>
        <begin position="119"/>
        <end position="143"/>
    </location>
</feature>
<name>A0ABS1NGV7_9ACTN</name>
<protein>
    <submittedName>
        <fullName evidence="3">DUF3592 domain-containing protein</fullName>
    </submittedName>
</protein>
<organism evidence="3 4">
    <name type="scientific">Streptomyces coffeae</name>
    <dbReference type="NCBI Taxonomy" id="621382"/>
    <lineage>
        <taxon>Bacteria</taxon>
        <taxon>Bacillati</taxon>
        <taxon>Actinomycetota</taxon>
        <taxon>Actinomycetes</taxon>
        <taxon>Kitasatosporales</taxon>
        <taxon>Streptomycetaceae</taxon>
        <taxon>Streptomyces</taxon>
    </lineage>
</organism>
<keyword evidence="1" id="KW-0472">Membrane</keyword>
<gene>
    <name evidence="3" type="ORF">JK363_22090</name>
</gene>
<evidence type="ECO:0000313" key="4">
    <source>
        <dbReference type="Proteomes" id="UP000634229"/>
    </source>
</evidence>
<dbReference type="EMBL" id="JAERRF010000012">
    <property type="protein sequence ID" value="MBL1099305.1"/>
    <property type="molecule type" value="Genomic_DNA"/>
</dbReference>
<dbReference type="Pfam" id="PF12158">
    <property type="entry name" value="DUF3592"/>
    <property type="match status" value="1"/>
</dbReference>
<evidence type="ECO:0000313" key="3">
    <source>
        <dbReference type="EMBL" id="MBL1099305.1"/>
    </source>
</evidence>
<dbReference type="Proteomes" id="UP000634229">
    <property type="component" value="Unassembled WGS sequence"/>
</dbReference>
<reference evidence="3 4" key="1">
    <citation type="submission" date="2021-01" db="EMBL/GenBank/DDBJ databases">
        <title>WGS of actinomycetes isolated from Thailand.</title>
        <authorList>
            <person name="Thawai C."/>
        </authorList>
    </citation>
    <scope>NUCLEOTIDE SEQUENCE [LARGE SCALE GENOMIC DNA]</scope>
    <source>
        <strain evidence="3 4">CA1R205</strain>
    </source>
</reference>
<dbReference type="InterPro" id="IPR021994">
    <property type="entry name" value="DUF3592"/>
</dbReference>
<evidence type="ECO:0000256" key="1">
    <source>
        <dbReference type="SAM" id="Phobius"/>
    </source>
</evidence>
<feature type="domain" description="DUF3592" evidence="2">
    <location>
        <begin position="30"/>
        <end position="109"/>
    </location>
</feature>
<keyword evidence="1" id="KW-0812">Transmembrane</keyword>
<proteinExistence type="predicted"/>
<sequence length="146" mass="15857">MFILVGGVFCLLMFLALRQVRSLLQRGVRTEGVVSRLESRQLSGHGSESTTTLRSRGTTVYAPVVAWTTADNQPRETKGNMARPLDKTVRPGTRVAVVYDPADPSHSTLPSEGMSLGHYWSAIGFGALFVVVGVAILSVKLFMMAF</sequence>